<evidence type="ECO:0000313" key="2">
    <source>
        <dbReference type="EMBL" id="GAC00411.1"/>
    </source>
</evidence>
<gene>
    <name evidence="2" type="ORF">GONAM_15_01200</name>
</gene>
<comment type="caution">
    <text evidence="2">The sequence shown here is derived from an EMBL/GenBank/DDBJ whole genome shotgun (WGS) entry which is preliminary data.</text>
</comment>
<protein>
    <submittedName>
        <fullName evidence="2">Uncharacterized protein</fullName>
    </submittedName>
</protein>
<dbReference type="Proteomes" id="UP000035058">
    <property type="component" value="Unassembled WGS sequence"/>
</dbReference>
<evidence type="ECO:0000313" key="3">
    <source>
        <dbReference type="Proteomes" id="UP000035058"/>
    </source>
</evidence>
<sequence>MSRTNNHKEWYEVALEAHRQNQERRAQHEVEQEAEQQAAQSTLDLIRAALASATKRPGSPIPLNGARVLRAALAGGSGTIYSAQP</sequence>
<feature type="region of interest" description="Disordered" evidence="1">
    <location>
        <begin position="17"/>
        <end position="37"/>
    </location>
</feature>
<dbReference type="AlphaFoldDB" id="K6WLZ5"/>
<proteinExistence type="predicted"/>
<reference evidence="2 3" key="1">
    <citation type="submission" date="2012-08" db="EMBL/GenBank/DDBJ databases">
        <title>Whole genome shotgun sequence of Gordonia namibiensis NBRC 108229.</title>
        <authorList>
            <person name="Isaki-Nakamura S."/>
            <person name="Hosoyama A."/>
            <person name="Tsuchikane K."/>
            <person name="Katsumata H."/>
            <person name="Baba S."/>
            <person name="Yamazaki S."/>
            <person name="Fujita N."/>
        </authorList>
    </citation>
    <scope>NUCLEOTIDE SEQUENCE [LARGE SCALE GENOMIC DNA]</scope>
    <source>
        <strain evidence="2 3">NBRC 108229</strain>
    </source>
</reference>
<keyword evidence="3" id="KW-1185">Reference proteome</keyword>
<feature type="compositionally biased region" description="Basic and acidic residues" evidence="1">
    <location>
        <begin position="17"/>
        <end position="31"/>
    </location>
</feature>
<name>K6WLZ5_9ACTN</name>
<organism evidence="2 3">
    <name type="scientific">Gordonia namibiensis NBRC 108229</name>
    <dbReference type="NCBI Taxonomy" id="1208314"/>
    <lineage>
        <taxon>Bacteria</taxon>
        <taxon>Bacillati</taxon>
        <taxon>Actinomycetota</taxon>
        <taxon>Actinomycetes</taxon>
        <taxon>Mycobacteriales</taxon>
        <taxon>Gordoniaceae</taxon>
        <taxon>Gordonia</taxon>
    </lineage>
</organism>
<evidence type="ECO:0000256" key="1">
    <source>
        <dbReference type="SAM" id="MobiDB-lite"/>
    </source>
</evidence>
<dbReference type="EMBL" id="BAHE01000015">
    <property type="protein sequence ID" value="GAC00411.1"/>
    <property type="molecule type" value="Genomic_DNA"/>
</dbReference>
<accession>K6WLZ5</accession>